<dbReference type="FunFam" id="3.30.565.10:FF:000003">
    <property type="entry name" value="DNA mismatch repair endonuclease MutL"/>
    <property type="match status" value="1"/>
</dbReference>
<dbReference type="SUPFAM" id="SSF118116">
    <property type="entry name" value="DNA mismatch repair protein MutL"/>
    <property type="match status" value="1"/>
</dbReference>
<dbReference type="InterPro" id="IPR014721">
    <property type="entry name" value="Ribsml_uS5_D2-typ_fold_subgr"/>
</dbReference>
<dbReference type="Gene3D" id="3.30.565.10">
    <property type="entry name" value="Histidine kinase-like ATPase, C-terminal domain"/>
    <property type="match status" value="1"/>
</dbReference>
<dbReference type="GO" id="GO:0005524">
    <property type="term" value="F:ATP binding"/>
    <property type="evidence" value="ECO:0007669"/>
    <property type="project" value="InterPro"/>
</dbReference>
<keyword evidence="2 4" id="KW-0227">DNA damage</keyword>
<dbReference type="CDD" id="cd16926">
    <property type="entry name" value="HATPase_MutL-MLH-PMS-like"/>
    <property type="match status" value="1"/>
</dbReference>
<dbReference type="SMART" id="SM00853">
    <property type="entry name" value="MutL_C"/>
    <property type="match status" value="1"/>
</dbReference>
<evidence type="ECO:0000256" key="4">
    <source>
        <dbReference type="HAMAP-Rule" id="MF_00149"/>
    </source>
</evidence>
<feature type="domain" description="DNA mismatch repair protein S5" evidence="6">
    <location>
        <begin position="209"/>
        <end position="351"/>
    </location>
</feature>
<evidence type="ECO:0000313" key="8">
    <source>
        <dbReference type="Proteomes" id="UP000003835"/>
    </source>
</evidence>
<proteinExistence type="inferred from homology"/>
<dbReference type="InterPro" id="IPR014762">
    <property type="entry name" value="DNA_mismatch_repair_CS"/>
</dbReference>
<name>B4VNZ8_9CYAN</name>
<dbReference type="SMART" id="SM01340">
    <property type="entry name" value="DNA_mis_repair"/>
    <property type="match status" value="1"/>
</dbReference>
<dbReference type="HOGENOM" id="CLU_004131_4_1_3"/>
<dbReference type="Pfam" id="PF13589">
    <property type="entry name" value="HATPase_c_3"/>
    <property type="match status" value="1"/>
</dbReference>
<evidence type="ECO:0000256" key="1">
    <source>
        <dbReference type="ARBA" id="ARBA00006082"/>
    </source>
</evidence>
<dbReference type="SUPFAM" id="SSF55874">
    <property type="entry name" value="ATPase domain of HSP90 chaperone/DNA topoisomerase II/histidine kinase"/>
    <property type="match status" value="1"/>
</dbReference>
<dbReference type="CDD" id="cd00782">
    <property type="entry name" value="MutL_Trans"/>
    <property type="match status" value="1"/>
</dbReference>
<feature type="domain" description="MutL C-terminal dimerisation" evidence="5">
    <location>
        <begin position="401"/>
        <end position="523"/>
    </location>
</feature>
<dbReference type="InterPro" id="IPR036890">
    <property type="entry name" value="HATPase_C_sf"/>
</dbReference>
<dbReference type="PANTHER" id="PTHR10073:SF12">
    <property type="entry name" value="DNA MISMATCH REPAIR PROTEIN MLH1"/>
    <property type="match status" value="1"/>
</dbReference>
<dbReference type="GO" id="GO:0032300">
    <property type="term" value="C:mismatch repair complex"/>
    <property type="evidence" value="ECO:0007669"/>
    <property type="project" value="InterPro"/>
</dbReference>
<evidence type="ECO:0000313" key="7">
    <source>
        <dbReference type="EMBL" id="EDX76476.1"/>
    </source>
</evidence>
<dbReference type="InterPro" id="IPR042121">
    <property type="entry name" value="MutL_C_regsub"/>
</dbReference>
<dbReference type="InterPro" id="IPR037198">
    <property type="entry name" value="MutL_C_sf"/>
</dbReference>
<comment type="similarity">
    <text evidence="1 4">Belongs to the DNA mismatch repair MutL/HexB family.</text>
</comment>
<dbReference type="InterPro" id="IPR020667">
    <property type="entry name" value="DNA_mismatch_repair_MutL"/>
</dbReference>
<evidence type="ECO:0000256" key="3">
    <source>
        <dbReference type="ARBA" id="ARBA00023204"/>
    </source>
</evidence>
<dbReference type="Pfam" id="PF08676">
    <property type="entry name" value="MutL_C"/>
    <property type="match status" value="1"/>
</dbReference>
<dbReference type="Gene3D" id="3.30.1370.100">
    <property type="entry name" value="MutL, C-terminal domain, regulatory subdomain"/>
    <property type="match status" value="1"/>
</dbReference>
<dbReference type="Pfam" id="PF01119">
    <property type="entry name" value="DNA_mis_repair"/>
    <property type="match status" value="1"/>
</dbReference>
<evidence type="ECO:0000259" key="5">
    <source>
        <dbReference type="SMART" id="SM00853"/>
    </source>
</evidence>
<dbReference type="eggNOG" id="COG0323">
    <property type="taxonomic scope" value="Bacteria"/>
</dbReference>
<dbReference type="Gene3D" id="3.30.1540.20">
    <property type="entry name" value="MutL, C-terminal domain, dimerisation subdomain"/>
    <property type="match status" value="1"/>
</dbReference>
<dbReference type="InterPro" id="IPR013507">
    <property type="entry name" value="DNA_mismatch_S5_2-like"/>
</dbReference>
<evidence type="ECO:0000259" key="6">
    <source>
        <dbReference type="SMART" id="SM01340"/>
    </source>
</evidence>
<dbReference type="InterPro" id="IPR014790">
    <property type="entry name" value="MutL_C"/>
</dbReference>
<protein>
    <recommendedName>
        <fullName evidence="4">DNA mismatch repair protein MutL</fullName>
    </recommendedName>
</protein>
<dbReference type="RefSeq" id="WP_006100205.1">
    <property type="nucleotide sequence ID" value="NZ_DS989846.1"/>
</dbReference>
<dbReference type="GO" id="GO:0030983">
    <property type="term" value="F:mismatched DNA binding"/>
    <property type="evidence" value="ECO:0007669"/>
    <property type="project" value="InterPro"/>
</dbReference>
<comment type="function">
    <text evidence="4">This protein is involved in the repair of mismatches in DNA. It is required for dam-dependent methyl-directed DNA mismatch repair. May act as a 'molecular matchmaker', a protein that promotes the formation of a stable complex between two or more DNA-binding proteins in an ATP-dependent manner without itself being part of a final effector complex.</text>
</comment>
<dbReference type="NCBIfam" id="NF000951">
    <property type="entry name" value="PRK00095.2-1"/>
    <property type="match status" value="1"/>
</dbReference>
<sequence length="575" mass="64792">MTGSIQTLPTEVVNLIAAGEVIDSLAAVVRELVENALDAGATRIAVAVWFDLWRVRVADNGTGMDLTDLQKAASAHSTSKIKSRDDLYKITSLGFRGEALHSIAALAELEICSRQTGFEGWRCTYNTQGEAEETEAVAIAPGTVVTVSNLFGKWRLRRQGLPSRSQQQRIIQATIQNIALCHPSVTWQVQQSDRSWFTISPGKTTQQIIPQLLKQVRVHDLQQLTLDVPTPEEGSAGEIREFTYNSTPKTRHGASLHLVLGLPDRCHRRRPDWVKVATNGRLVRSPELEQTILTAMAKTLPRDRYPICFIHLQICPSQIDWNRHPAKAEIYLHSLSYWQEQISQAIEQALRIGAENFDTASQSHRVGKLLTASAKKGVYHLDESPKQERNPSDIGLIELKAVAQVRNMYILAEHDTGMWLIEQHIAHERVLYEQLRDRWQLVPLEPPVILNYLTPVQLEQLQRIGLEIEPFGDQLWAVRNAPALLHQRDDCADALLELSLGGDLQNAQVATACRSAIRNGTPLTLEQMQTLLNQWKMTRHPRTCPHGRPIYLPLEESALARFFRRHWVIGKSHGI</sequence>
<dbReference type="OrthoDB" id="9763467at2"/>
<dbReference type="GO" id="GO:0140664">
    <property type="term" value="F:ATP-dependent DNA damage sensor activity"/>
    <property type="evidence" value="ECO:0007669"/>
    <property type="project" value="InterPro"/>
</dbReference>
<dbReference type="NCBIfam" id="TIGR00585">
    <property type="entry name" value="mutl"/>
    <property type="match status" value="1"/>
</dbReference>
<dbReference type="InterPro" id="IPR038973">
    <property type="entry name" value="MutL/Mlh/Pms-like"/>
</dbReference>
<dbReference type="Gene3D" id="3.30.230.10">
    <property type="match status" value="1"/>
</dbReference>
<gene>
    <name evidence="4" type="primary">mutL</name>
    <name evidence="7" type="ORF">MC7420_4732</name>
</gene>
<dbReference type="PROSITE" id="PS00058">
    <property type="entry name" value="DNA_MISMATCH_REPAIR_1"/>
    <property type="match status" value="1"/>
</dbReference>
<dbReference type="SUPFAM" id="SSF54211">
    <property type="entry name" value="Ribosomal protein S5 domain 2-like"/>
    <property type="match status" value="1"/>
</dbReference>
<keyword evidence="3 4" id="KW-0234">DNA repair</keyword>
<keyword evidence="8" id="KW-1185">Reference proteome</keyword>
<dbReference type="GO" id="GO:0016887">
    <property type="term" value="F:ATP hydrolysis activity"/>
    <property type="evidence" value="ECO:0007669"/>
    <property type="project" value="InterPro"/>
</dbReference>
<dbReference type="HAMAP" id="MF_00149">
    <property type="entry name" value="DNA_mis_repair"/>
    <property type="match status" value="1"/>
</dbReference>
<dbReference type="STRING" id="118168.MC7420_4732"/>
<dbReference type="InterPro" id="IPR002099">
    <property type="entry name" value="MutL/Mlh/PMS"/>
</dbReference>
<dbReference type="GO" id="GO:0006298">
    <property type="term" value="P:mismatch repair"/>
    <property type="evidence" value="ECO:0007669"/>
    <property type="project" value="UniProtKB-UniRule"/>
</dbReference>
<dbReference type="InterPro" id="IPR020568">
    <property type="entry name" value="Ribosomal_Su5_D2-typ_SF"/>
</dbReference>
<reference evidence="7 8" key="1">
    <citation type="submission" date="2008-07" db="EMBL/GenBank/DDBJ databases">
        <authorList>
            <person name="Tandeau de Marsac N."/>
            <person name="Ferriera S."/>
            <person name="Johnson J."/>
            <person name="Kravitz S."/>
            <person name="Beeson K."/>
            <person name="Sutton G."/>
            <person name="Rogers Y.-H."/>
            <person name="Friedman R."/>
            <person name="Frazier M."/>
            <person name="Venter J.C."/>
        </authorList>
    </citation>
    <scope>NUCLEOTIDE SEQUENCE [LARGE SCALE GENOMIC DNA]</scope>
    <source>
        <strain evidence="7 8">PCC 7420</strain>
    </source>
</reference>
<organism evidence="7 8">
    <name type="scientific">Coleofasciculus chthonoplastes PCC 7420</name>
    <dbReference type="NCBI Taxonomy" id="118168"/>
    <lineage>
        <taxon>Bacteria</taxon>
        <taxon>Bacillati</taxon>
        <taxon>Cyanobacteriota</taxon>
        <taxon>Cyanophyceae</taxon>
        <taxon>Coleofasciculales</taxon>
        <taxon>Coleofasciculaceae</taxon>
        <taxon>Coleofasciculus</taxon>
    </lineage>
</organism>
<dbReference type="Proteomes" id="UP000003835">
    <property type="component" value="Unassembled WGS sequence"/>
</dbReference>
<accession>B4VNZ8</accession>
<dbReference type="AlphaFoldDB" id="B4VNZ8"/>
<dbReference type="InterPro" id="IPR042120">
    <property type="entry name" value="MutL_C_dimsub"/>
</dbReference>
<dbReference type="EMBL" id="DS989846">
    <property type="protein sequence ID" value="EDX76476.1"/>
    <property type="molecule type" value="Genomic_DNA"/>
</dbReference>
<dbReference type="PANTHER" id="PTHR10073">
    <property type="entry name" value="DNA MISMATCH REPAIR PROTEIN MLH, PMS, MUTL"/>
    <property type="match status" value="1"/>
</dbReference>
<evidence type="ECO:0000256" key="2">
    <source>
        <dbReference type="ARBA" id="ARBA00022763"/>
    </source>
</evidence>